<feature type="transmembrane region" description="Helical" evidence="2">
    <location>
        <begin position="279"/>
        <end position="301"/>
    </location>
</feature>
<dbReference type="RefSeq" id="WP_131776961.1">
    <property type="nucleotide sequence ID" value="NZ_BMOB01000006.1"/>
</dbReference>
<protein>
    <recommendedName>
        <fullName evidence="5">Coiled-coil protein</fullName>
    </recommendedName>
</protein>
<keyword evidence="2" id="KW-0472">Membrane</keyword>
<feature type="transmembrane region" description="Helical" evidence="2">
    <location>
        <begin position="352"/>
        <end position="370"/>
    </location>
</feature>
<name>A0A917NDE4_9GAMM</name>
<feature type="region of interest" description="Disordered" evidence="1">
    <location>
        <begin position="481"/>
        <end position="500"/>
    </location>
</feature>
<organism evidence="3 4">
    <name type="scientific">Legionella impletisoli</name>
    <dbReference type="NCBI Taxonomy" id="343510"/>
    <lineage>
        <taxon>Bacteria</taxon>
        <taxon>Pseudomonadati</taxon>
        <taxon>Pseudomonadota</taxon>
        <taxon>Gammaproteobacteria</taxon>
        <taxon>Legionellales</taxon>
        <taxon>Legionellaceae</taxon>
        <taxon>Legionella</taxon>
    </lineage>
</organism>
<accession>A0A917NDE4</accession>
<keyword evidence="2" id="KW-1133">Transmembrane helix</keyword>
<feature type="transmembrane region" description="Helical" evidence="2">
    <location>
        <begin position="207"/>
        <end position="228"/>
    </location>
</feature>
<dbReference type="OrthoDB" id="5652260at2"/>
<evidence type="ECO:0000256" key="1">
    <source>
        <dbReference type="SAM" id="MobiDB-lite"/>
    </source>
</evidence>
<feature type="transmembrane region" description="Helical" evidence="2">
    <location>
        <begin position="376"/>
        <end position="394"/>
    </location>
</feature>
<reference evidence="3" key="1">
    <citation type="journal article" date="2014" name="Int. J. Syst. Evol. Microbiol.">
        <title>Complete genome sequence of Corynebacterium casei LMG S-19264T (=DSM 44701T), isolated from a smear-ripened cheese.</title>
        <authorList>
            <consortium name="US DOE Joint Genome Institute (JGI-PGF)"/>
            <person name="Walter F."/>
            <person name="Albersmeier A."/>
            <person name="Kalinowski J."/>
            <person name="Ruckert C."/>
        </authorList>
    </citation>
    <scope>NUCLEOTIDE SEQUENCE</scope>
    <source>
        <strain evidence="3">JCM 13919</strain>
    </source>
</reference>
<dbReference type="Proteomes" id="UP000630149">
    <property type="component" value="Unassembled WGS sequence"/>
</dbReference>
<gene>
    <name evidence="3" type="ORF">GCM10007966_14580</name>
</gene>
<dbReference type="AlphaFoldDB" id="A0A917NDE4"/>
<comment type="caution">
    <text evidence="3">The sequence shown here is derived from an EMBL/GenBank/DDBJ whole genome shotgun (WGS) entry which is preliminary data.</text>
</comment>
<evidence type="ECO:0008006" key="5">
    <source>
        <dbReference type="Google" id="ProtNLM"/>
    </source>
</evidence>
<keyword evidence="4" id="KW-1185">Reference proteome</keyword>
<evidence type="ECO:0000256" key="2">
    <source>
        <dbReference type="SAM" id="Phobius"/>
    </source>
</evidence>
<proteinExistence type="predicted"/>
<reference evidence="3" key="2">
    <citation type="submission" date="2020-09" db="EMBL/GenBank/DDBJ databases">
        <authorList>
            <person name="Sun Q."/>
            <person name="Ohkuma M."/>
        </authorList>
    </citation>
    <scope>NUCLEOTIDE SEQUENCE</scope>
    <source>
        <strain evidence="3">JCM 13919</strain>
    </source>
</reference>
<keyword evidence="2" id="KW-0812">Transmembrane</keyword>
<evidence type="ECO:0000313" key="4">
    <source>
        <dbReference type="Proteomes" id="UP000630149"/>
    </source>
</evidence>
<dbReference type="EMBL" id="BMOB01000006">
    <property type="protein sequence ID" value="GGI86969.1"/>
    <property type="molecule type" value="Genomic_DNA"/>
</dbReference>
<sequence length="520" mass="59191">MPESQGLTYREDKQSFFKTIATPTTTPTIHLIREEAKKKDYAFAATYLSDIEQDFNDLFNALQQNGENRDKFWYYCYYCALILQFYYKAYGKKELTEKYKQLAEEISTRYEDQKFAKPTLASESYLNTLGKQLASDLSALAKTPLHSSKIKDMAALANITRMQIVFSRIFLQQTLIVLKESELIGKLIGRRGAIDGMLNMLDKPTGVFNVLSVGLFAIRFTMNVGTLLKHTFFPNTEEAKLPMAERFRKEFNKRHCEMLNDLVWGTVNGLTNYAHYFKISASAAGWTMAAFLVFDVALLMYRRRLAEEDYFNRRAQYIQELENYKDDPDHQAVIFEQMDLLDIRWQATNATFWFNITAAILLMGGFSAALMLASPVAVPVSFFVCCFAIAMYVSGDMYGKYKEKALVYEYKEEKALATKDDIAAVKNAWSDFIIHMAKSAIVPMVIMGVFAVSWPAALALAVLYIGYEFGKGYLNLKKAPEEPKLPSPESMSLDHDLDKEEDAISDQEETALLLINSSSS</sequence>
<evidence type="ECO:0000313" key="3">
    <source>
        <dbReference type="EMBL" id="GGI86969.1"/>
    </source>
</evidence>
<feature type="transmembrane region" description="Helical" evidence="2">
    <location>
        <begin position="440"/>
        <end position="467"/>
    </location>
</feature>